<sequence>MTDSSPVDAVPEMLVEQLAKGMAGSVSSCGTLLFAVPEPPTWL</sequence>
<accession>A0ABV1XZV6</accession>
<evidence type="ECO:0000313" key="1">
    <source>
        <dbReference type="EMBL" id="MER7377134.1"/>
    </source>
</evidence>
<evidence type="ECO:0000313" key="2">
    <source>
        <dbReference type="Proteomes" id="UP001486207"/>
    </source>
</evidence>
<dbReference type="Proteomes" id="UP001486207">
    <property type="component" value="Unassembled WGS sequence"/>
</dbReference>
<proteinExistence type="predicted"/>
<name>A0ABV1XZV6_9ACTN</name>
<organism evidence="1 2">
    <name type="scientific">Streptomyces lanatus</name>
    <dbReference type="NCBI Taxonomy" id="66900"/>
    <lineage>
        <taxon>Bacteria</taxon>
        <taxon>Bacillati</taxon>
        <taxon>Actinomycetota</taxon>
        <taxon>Actinomycetes</taxon>
        <taxon>Kitasatosporales</taxon>
        <taxon>Streptomycetaceae</taxon>
        <taxon>Streptomyces</taxon>
    </lineage>
</organism>
<dbReference type="EMBL" id="JBEPFB010000017">
    <property type="protein sequence ID" value="MER7377134.1"/>
    <property type="molecule type" value="Genomic_DNA"/>
</dbReference>
<comment type="caution">
    <text evidence="1">The sequence shown here is derived from an EMBL/GenBank/DDBJ whole genome shotgun (WGS) entry which is preliminary data.</text>
</comment>
<dbReference type="RefSeq" id="WP_268256381.1">
    <property type="nucleotide sequence ID" value="NZ_BNBM01000017.1"/>
</dbReference>
<keyword evidence="2" id="KW-1185">Reference proteome</keyword>
<gene>
    <name evidence="1" type="ORF">ABT384_31345</name>
</gene>
<reference evidence="1 2" key="1">
    <citation type="submission" date="2024-06" db="EMBL/GenBank/DDBJ databases">
        <title>The Natural Products Discovery Center: Release of the First 8490 Sequenced Strains for Exploring Actinobacteria Biosynthetic Diversity.</title>
        <authorList>
            <person name="Kalkreuter E."/>
            <person name="Kautsar S.A."/>
            <person name="Yang D."/>
            <person name="Bader C.D."/>
            <person name="Teijaro C.N."/>
            <person name="Fluegel L."/>
            <person name="Davis C.M."/>
            <person name="Simpson J.R."/>
            <person name="Lauterbach L."/>
            <person name="Steele A.D."/>
            <person name="Gui C."/>
            <person name="Meng S."/>
            <person name="Li G."/>
            <person name="Viehrig K."/>
            <person name="Ye F."/>
            <person name="Su P."/>
            <person name="Kiefer A.F."/>
            <person name="Nichols A."/>
            <person name="Cepeda A.J."/>
            <person name="Yan W."/>
            <person name="Fan B."/>
            <person name="Jiang Y."/>
            <person name="Adhikari A."/>
            <person name="Zheng C.-J."/>
            <person name="Schuster L."/>
            <person name="Cowan T.M."/>
            <person name="Smanski M.J."/>
            <person name="Chevrette M.G."/>
            <person name="De Carvalho L.P.S."/>
            <person name="Shen B."/>
        </authorList>
    </citation>
    <scope>NUCLEOTIDE SEQUENCE [LARGE SCALE GENOMIC DNA]</scope>
    <source>
        <strain evidence="1 2">NPDC000155</strain>
    </source>
</reference>
<protein>
    <submittedName>
        <fullName evidence="1">Uncharacterized protein</fullName>
    </submittedName>
</protein>